<evidence type="ECO:0000259" key="2">
    <source>
        <dbReference type="Pfam" id="PF22936"/>
    </source>
</evidence>
<organism evidence="3 4">
    <name type="scientific">Peronospora matthiolae</name>
    <dbReference type="NCBI Taxonomy" id="2874970"/>
    <lineage>
        <taxon>Eukaryota</taxon>
        <taxon>Sar</taxon>
        <taxon>Stramenopiles</taxon>
        <taxon>Oomycota</taxon>
        <taxon>Peronosporomycetes</taxon>
        <taxon>Peronosporales</taxon>
        <taxon>Peronosporaceae</taxon>
        <taxon>Peronospora</taxon>
    </lineage>
</organism>
<dbReference type="Proteomes" id="UP001162060">
    <property type="component" value="Unassembled WGS sequence"/>
</dbReference>
<dbReference type="EMBL" id="CAKLBY020000189">
    <property type="protein sequence ID" value="CAK7932267.1"/>
    <property type="molecule type" value="Genomic_DNA"/>
</dbReference>
<feature type="domain" description="Retrovirus-related Pol polyprotein from transposon TNT 1-94-like beta-barrel" evidence="2">
    <location>
        <begin position="5"/>
        <end position="73"/>
    </location>
</feature>
<sequence>MVGMWAIDSGATHHICYNKFKFEVLEERSEGEVLVEDENKASINEVGIILEKVVLSNGEEREVKIKDALLCPGHEQEPAVDTPDKQNRQVPSGV</sequence>
<name>A0AAV1UF55_9STRA</name>
<evidence type="ECO:0000313" key="3">
    <source>
        <dbReference type="EMBL" id="CAK7932267.1"/>
    </source>
</evidence>
<evidence type="ECO:0000256" key="1">
    <source>
        <dbReference type="SAM" id="MobiDB-lite"/>
    </source>
</evidence>
<proteinExistence type="predicted"/>
<dbReference type="AlphaFoldDB" id="A0AAV1UF55"/>
<evidence type="ECO:0000313" key="4">
    <source>
        <dbReference type="Proteomes" id="UP001162060"/>
    </source>
</evidence>
<gene>
    <name evidence="3" type="ORF">PM001_LOCUS17417</name>
</gene>
<feature type="region of interest" description="Disordered" evidence="1">
    <location>
        <begin position="74"/>
        <end position="94"/>
    </location>
</feature>
<comment type="caution">
    <text evidence="3">The sequence shown here is derived from an EMBL/GenBank/DDBJ whole genome shotgun (WGS) entry which is preliminary data.</text>
</comment>
<protein>
    <recommendedName>
        <fullName evidence="2">Retrovirus-related Pol polyprotein from transposon TNT 1-94-like beta-barrel domain-containing protein</fullName>
    </recommendedName>
</protein>
<feature type="compositionally biased region" description="Basic and acidic residues" evidence="1">
    <location>
        <begin position="74"/>
        <end position="87"/>
    </location>
</feature>
<dbReference type="Pfam" id="PF22936">
    <property type="entry name" value="Pol_BBD"/>
    <property type="match status" value="1"/>
</dbReference>
<reference evidence="3" key="1">
    <citation type="submission" date="2024-01" db="EMBL/GenBank/DDBJ databases">
        <authorList>
            <person name="Webb A."/>
        </authorList>
    </citation>
    <scope>NUCLEOTIDE SEQUENCE</scope>
    <source>
        <strain evidence="3">Pm1</strain>
    </source>
</reference>
<dbReference type="InterPro" id="IPR054722">
    <property type="entry name" value="PolX-like_BBD"/>
</dbReference>
<accession>A0AAV1UF55</accession>